<evidence type="ECO:0000313" key="4">
    <source>
        <dbReference type="EMBL" id="OOZ39072.1"/>
    </source>
</evidence>
<feature type="domain" description="HAMP" evidence="3">
    <location>
        <begin position="404"/>
        <end position="451"/>
    </location>
</feature>
<name>A0A1T2L1X3_9GAMM</name>
<dbReference type="InterPro" id="IPR029787">
    <property type="entry name" value="Nucleotide_cyclase"/>
</dbReference>
<feature type="transmembrane region" description="Helical" evidence="1">
    <location>
        <begin position="71"/>
        <end position="91"/>
    </location>
</feature>
<comment type="caution">
    <text evidence="4">The sequence shown here is derived from an EMBL/GenBank/DDBJ whole genome shotgun (WGS) entry which is preliminary data.</text>
</comment>
<dbReference type="AlphaFoldDB" id="A0A1T2L1X3"/>
<reference evidence="4 5" key="1">
    <citation type="submission" date="2016-11" db="EMBL/GenBank/DDBJ databases">
        <title>Mixed transmission modes and dynamic genome evolution in an obligate animal-bacterial symbiosis.</title>
        <authorList>
            <person name="Russell S.L."/>
            <person name="Corbett-Detig R.B."/>
            <person name="Cavanaugh C.M."/>
        </authorList>
    </citation>
    <scope>NUCLEOTIDE SEQUENCE [LARGE SCALE GENOMIC DNA]</scope>
    <source>
        <strain evidence="4">Sveles-Q1</strain>
    </source>
</reference>
<dbReference type="Gene3D" id="6.10.340.10">
    <property type="match status" value="1"/>
</dbReference>
<dbReference type="PANTHER" id="PTHR43081:SF1">
    <property type="entry name" value="ADENYLATE CYCLASE, TERMINAL-DIFFERENTIATION SPECIFIC"/>
    <property type="match status" value="1"/>
</dbReference>
<dbReference type="CDD" id="cd06225">
    <property type="entry name" value="HAMP"/>
    <property type="match status" value="1"/>
</dbReference>
<dbReference type="Pfam" id="PF00672">
    <property type="entry name" value="HAMP"/>
    <property type="match status" value="1"/>
</dbReference>
<dbReference type="SMART" id="SM00304">
    <property type="entry name" value="HAMP"/>
    <property type="match status" value="1"/>
</dbReference>
<organism evidence="4 5">
    <name type="scientific">Solemya pervernicosa gill symbiont</name>
    <dbReference type="NCBI Taxonomy" id="642797"/>
    <lineage>
        <taxon>Bacteria</taxon>
        <taxon>Pseudomonadati</taxon>
        <taxon>Pseudomonadota</taxon>
        <taxon>Gammaproteobacteria</taxon>
        <taxon>sulfur-oxidizing symbionts</taxon>
    </lineage>
</organism>
<gene>
    <name evidence="4" type="ORF">BOW53_13130</name>
</gene>
<feature type="transmembrane region" description="Helical" evidence="1">
    <location>
        <begin position="378"/>
        <end position="397"/>
    </location>
</feature>
<feature type="transmembrane region" description="Helical" evidence="1">
    <location>
        <begin position="247"/>
        <end position="269"/>
    </location>
</feature>
<feature type="transmembrane region" description="Helical" evidence="1">
    <location>
        <begin position="103"/>
        <end position="120"/>
    </location>
</feature>
<evidence type="ECO:0008006" key="6">
    <source>
        <dbReference type="Google" id="ProtNLM"/>
    </source>
</evidence>
<dbReference type="GO" id="GO:0035556">
    <property type="term" value="P:intracellular signal transduction"/>
    <property type="evidence" value="ECO:0007669"/>
    <property type="project" value="InterPro"/>
</dbReference>
<evidence type="ECO:0000259" key="3">
    <source>
        <dbReference type="PROSITE" id="PS50885"/>
    </source>
</evidence>
<dbReference type="SMART" id="SM00044">
    <property type="entry name" value="CYCc"/>
    <property type="match status" value="1"/>
</dbReference>
<dbReference type="GO" id="GO:0006171">
    <property type="term" value="P:cAMP biosynthetic process"/>
    <property type="evidence" value="ECO:0007669"/>
    <property type="project" value="TreeGrafter"/>
</dbReference>
<evidence type="ECO:0000313" key="5">
    <source>
        <dbReference type="Proteomes" id="UP000191110"/>
    </source>
</evidence>
<dbReference type="PROSITE" id="PS50125">
    <property type="entry name" value="GUANYLATE_CYCLASE_2"/>
    <property type="match status" value="1"/>
</dbReference>
<feature type="transmembrane region" description="Helical" evidence="1">
    <location>
        <begin position="41"/>
        <end position="59"/>
    </location>
</feature>
<keyword evidence="1" id="KW-0472">Membrane</keyword>
<protein>
    <recommendedName>
        <fullName evidence="6">Adenylate/guanylate cyclase domain-containing protein</fullName>
    </recommendedName>
</protein>
<keyword evidence="5" id="KW-1185">Reference proteome</keyword>
<sequence length="750" mass="84817">MVQLFYLTPFSLSVLNVAIMLTLLTAYLWRIPGKLPATRQLLTFLSGVNVVFVAFFYIFSSLDLDGVRIAWWALHFVVFFILFLIQFAYHYPKLHFPKEARRVFIVSLIVSVLVYLFYLYHTTLLEPIYDPSGGLFVYLGTHEISVLVGLELLWAMSLFVRQIRALRREGEGDALQRESHIAAIRKIFLILLSPIVLVALIILAYLDLASWEIVGHLLGTGLMIFVLLFTVVYLNNALEPSSLQIKMVGLSLGAILVVLGFSSAITMNLHKESYLSLKKVEIERSGSEIVASRFEALPEEISFIAREGELIYQASGFDAELSGESGAWEGAWRFRKLEPLEPQSYFITRSLTLDGASYEVGYSYHGYRAHLHEMAEQLLYIVIGAVLFAVIAFPLFFRVSLFIPLQRLLGGVDRMEQGSLDVDLPVGVHDEIGVLTKSFNTMVGSVREGREQLRAAYDQQIDLTDAYSRFVPKEIITTLNKQSILELGLGDNIKQEMTVLFSDIRSFTTISESMSPEQIFRFINRYLEEVGPIVRKHGGYIDKYIGDAVMALFPGGPDDALATAIEMQSQVRDFNQRRAESEEGYVEVRIGVGIHTGELMLGTIGEHQRMEGTVISDAVNLASRIEGLTKAYNAPILISNATYTKLASPAQFNIRHLDRVKVKGKTEWVEIVEVLDGEEEIRRAHKLANRDEFDKAVETFQARRFKEALEQFNTLKQRDEIDVAVDVYIERCQQFIEQGIPENWDGAIQL</sequence>
<dbReference type="InterPro" id="IPR050697">
    <property type="entry name" value="Adenylyl/Guanylyl_Cyclase_3/4"/>
</dbReference>
<feature type="transmembrane region" description="Helical" evidence="1">
    <location>
        <begin position="6"/>
        <end position="29"/>
    </location>
</feature>
<dbReference type="InterPro" id="IPR003660">
    <property type="entry name" value="HAMP_dom"/>
</dbReference>
<accession>A0A1T2L1X3</accession>
<dbReference type="PANTHER" id="PTHR43081">
    <property type="entry name" value="ADENYLATE CYCLASE, TERMINAL-DIFFERENTIATION SPECIFIC-RELATED"/>
    <property type="match status" value="1"/>
</dbReference>
<dbReference type="Gene3D" id="3.30.70.1230">
    <property type="entry name" value="Nucleotide cyclase"/>
    <property type="match status" value="1"/>
</dbReference>
<feature type="domain" description="Guanylate cyclase" evidence="2">
    <location>
        <begin position="498"/>
        <end position="626"/>
    </location>
</feature>
<proteinExistence type="predicted"/>
<evidence type="ECO:0000256" key="1">
    <source>
        <dbReference type="SAM" id="Phobius"/>
    </source>
</evidence>
<keyword evidence="1" id="KW-0812">Transmembrane</keyword>
<feature type="transmembrane region" description="Helical" evidence="1">
    <location>
        <begin position="187"/>
        <end position="207"/>
    </location>
</feature>
<keyword evidence="1" id="KW-1133">Transmembrane helix</keyword>
<feature type="transmembrane region" description="Helical" evidence="1">
    <location>
        <begin position="213"/>
        <end position="235"/>
    </location>
</feature>
<evidence type="ECO:0000259" key="2">
    <source>
        <dbReference type="PROSITE" id="PS50125"/>
    </source>
</evidence>
<feature type="transmembrane region" description="Helical" evidence="1">
    <location>
        <begin position="135"/>
        <end position="160"/>
    </location>
</feature>
<dbReference type="Pfam" id="PF00211">
    <property type="entry name" value="Guanylate_cyc"/>
    <property type="match status" value="1"/>
</dbReference>
<dbReference type="EMBL" id="MPRL01000062">
    <property type="protein sequence ID" value="OOZ39072.1"/>
    <property type="molecule type" value="Genomic_DNA"/>
</dbReference>
<dbReference type="InterPro" id="IPR001054">
    <property type="entry name" value="A/G_cyclase"/>
</dbReference>
<dbReference type="GO" id="GO:0004016">
    <property type="term" value="F:adenylate cyclase activity"/>
    <property type="evidence" value="ECO:0007669"/>
    <property type="project" value="UniProtKB-ARBA"/>
</dbReference>
<dbReference type="Proteomes" id="UP000191110">
    <property type="component" value="Unassembled WGS sequence"/>
</dbReference>
<dbReference type="SUPFAM" id="SSF158472">
    <property type="entry name" value="HAMP domain-like"/>
    <property type="match status" value="1"/>
</dbReference>
<dbReference type="GO" id="GO:0016020">
    <property type="term" value="C:membrane"/>
    <property type="evidence" value="ECO:0007669"/>
    <property type="project" value="InterPro"/>
</dbReference>
<dbReference type="PROSITE" id="PS50885">
    <property type="entry name" value="HAMP"/>
    <property type="match status" value="1"/>
</dbReference>
<dbReference type="CDD" id="cd07302">
    <property type="entry name" value="CHD"/>
    <property type="match status" value="1"/>
</dbReference>
<dbReference type="SUPFAM" id="SSF55073">
    <property type="entry name" value="Nucleotide cyclase"/>
    <property type="match status" value="1"/>
</dbReference>